<name>A0A7Y6QCL2_9HYPH</name>
<evidence type="ECO:0000256" key="1">
    <source>
        <dbReference type="ARBA" id="ARBA00005417"/>
    </source>
</evidence>
<dbReference type="SUPFAM" id="SSF52540">
    <property type="entry name" value="P-loop containing nucleoside triphosphate hydrolases"/>
    <property type="match status" value="1"/>
</dbReference>
<dbReference type="AlphaFoldDB" id="A0A7Y6QCL2"/>
<dbReference type="CDD" id="cd03214">
    <property type="entry name" value="ABC_Iron-Siderophores_B12_Hemin"/>
    <property type="match status" value="1"/>
</dbReference>
<dbReference type="FunFam" id="3.40.50.300:FF:000134">
    <property type="entry name" value="Iron-enterobactin ABC transporter ATP-binding protein"/>
    <property type="match status" value="1"/>
</dbReference>
<proteinExistence type="inferred from homology"/>
<dbReference type="GO" id="GO:0005524">
    <property type="term" value="F:ATP binding"/>
    <property type="evidence" value="ECO:0007669"/>
    <property type="project" value="UniProtKB-KW"/>
</dbReference>
<dbReference type="InterPro" id="IPR050153">
    <property type="entry name" value="Metal_Ion_Import_ABC"/>
</dbReference>
<keyword evidence="6" id="KW-0406">Ion transport</keyword>
<evidence type="ECO:0000256" key="3">
    <source>
        <dbReference type="ARBA" id="ARBA00022741"/>
    </source>
</evidence>
<dbReference type="EMBL" id="JABWDU010000013">
    <property type="protein sequence ID" value="NVD43145.1"/>
    <property type="molecule type" value="Genomic_DNA"/>
</dbReference>
<dbReference type="GO" id="GO:0016887">
    <property type="term" value="F:ATP hydrolysis activity"/>
    <property type="evidence" value="ECO:0007669"/>
    <property type="project" value="InterPro"/>
</dbReference>
<comment type="caution">
    <text evidence="8">The sequence shown here is derived from an EMBL/GenBank/DDBJ whole genome shotgun (WGS) entry which is preliminary data.</text>
</comment>
<sequence length="258" mass="27890">MRLEIDRIAFGYGSRLVGQDISFTLEENEVLVLFGPNGVGKTTLFKSLLGLVPLRAGSIRLDGQPIGSWSGRERASRIAYVPQAHAALFPFTVEDLVLMGRAPHVGMFATPGRRDRDITAATLERLGIGHLAGRAYTEISGGERQIALIARALAQEPSILVMDEPTASLDYGHQMRVLDRVRELAGEGVSIVLSTHNPDHAFQVADRVALVFQSRLAALGLPEAVLTAEALKQLYDIDVVIGMLAGSNARLCAPRNKT</sequence>
<reference evidence="8 9" key="1">
    <citation type="submission" date="2020-06" db="EMBL/GenBank/DDBJ databases">
        <authorList>
            <person name="Grouzdev D.S."/>
        </authorList>
    </citation>
    <scope>NUCLEOTIDE SEQUENCE [LARGE SCALE GENOMIC DNA]</scope>
    <source>
        <strain evidence="8 9">HO-A22</strain>
    </source>
</reference>
<dbReference type="InterPro" id="IPR027417">
    <property type="entry name" value="P-loop_NTPase"/>
</dbReference>
<dbReference type="PANTHER" id="PTHR42734">
    <property type="entry name" value="METAL TRANSPORT SYSTEM ATP-BINDING PROTEIN TM_0124-RELATED"/>
    <property type="match status" value="1"/>
</dbReference>
<keyword evidence="9" id="KW-1185">Reference proteome</keyword>
<dbReference type="PROSITE" id="PS50893">
    <property type="entry name" value="ABC_TRANSPORTER_2"/>
    <property type="match status" value="1"/>
</dbReference>
<keyword evidence="5" id="KW-0864">Zinc transport</keyword>
<keyword evidence="3" id="KW-0547">Nucleotide-binding</keyword>
<dbReference type="Proteomes" id="UP000520198">
    <property type="component" value="Unassembled WGS sequence"/>
</dbReference>
<keyword evidence="5" id="KW-0862">Zinc</keyword>
<dbReference type="Pfam" id="PF00005">
    <property type="entry name" value="ABC_tran"/>
    <property type="match status" value="1"/>
</dbReference>
<dbReference type="InterPro" id="IPR003593">
    <property type="entry name" value="AAA+_ATPase"/>
</dbReference>
<organism evidence="8 9">
    <name type="scientific">Ensifer oleiphilus</name>
    <dbReference type="NCBI Taxonomy" id="2742698"/>
    <lineage>
        <taxon>Bacteria</taxon>
        <taxon>Pseudomonadati</taxon>
        <taxon>Pseudomonadota</taxon>
        <taxon>Alphaproteobacteria</taxon>
        <taxon>Hyphomicrobiales</taxon>
        <taxon>Rhizobiaceae</taxon>
        <taxon>Sinorhizobium/Ensifer group</taxon>
        <taxon>Ensifer</taxon>
    </lineage>
</organism>
<dbReference type="SMART" id="SM00382">
    <property type="entry name" value="AAA"/>
    <property type="match status" value="1"/>
</dbReference>
<evidence type="ECO:0000256" key="6">
    <source>
        <dbReference type="ARBA" id="ARBA00023065"/>
    </source>
</evidence>
<comment type="similarity">
    <text evidence="1">Belongs to the ABC transporter superfamily.</text>
</comment>
<accession>A0A7Y6QCL2</accession>
<protein>
    <submittedName>
        <fullName evidence="8">ABC transporter ATP-binding protein</fullName>
    </submittedName>
</protein>
<evidence type="ECO:0000313" key="9">
    <source>
        <dbReference type="Proteomes" id="UP000520198"/>
    </source>
</evidence>
<evidence type="ECO:0000256" key="5">
    <source>
        <dbReference type="ARBA" id="ARBA00022906"/>
    </source>
</evidence>
<evidence type="ECO:0000313" key="8">
    <source>
        <dbReference type="EMBL" id="NVD43145.1"/>
    </source>
</evidence>
<dbReference type="RefSeq" id="WP_176356474.1">
    <property type="nucleotide sequence ID" value="NZ_JABWDU010000013.1"/>
</dbReference>
<keyword evidence="4 8" id="KW-0067">ATP-binding</keyword>
<evidence type="ECO:0000256" key="2">
    <source>
        <dbReference type="ARBA" id="ARBA00022448"/>
    </source>
</evidence>
<dbReference type="PANTHER" id="PTHR42734:SF19">
    <property type="entry name" value="IRON COMPOUNDS ABC TRANSPORTER, ATP-BINDING PROTEIN"/>
    <property type="match status" value="1"/>
</dbReference>
<dbReference type="Gene3D" id="3.40.50.300">
    <property type="entry name" value="P-loop containing nucleotide triphosphate hydrolases"/>
    <property type="match status" value="1"/>
</dbReference>
<gene>
    <name evidence="8" type="ORF">HT585_30200</name>
</gene>
<feature type="domain" description="ABC transporter" evidence="7">
    <location>
        <begin position="3"/>
        <end position="238"/>
    </location>
</feature>
<evidence type="ECO:0000259" key="7">
    <source>
        <dbReference type="PROSITE" id="PS50893"/>
    </source>
</evidence>
<dbReference type="GO" id="GO:0006829">
    <property type="term" value="P:zinc ion transport"/>
    <property type="evidence" value="ECO:0007669"/>
    <property type="project" value="UniProtKB-KW"/>
</dbReference>
<keyword evidence="2" id="KW-0813">Transport</keyword>
<dbReference type="InterPro" id="IPR003439">
    <property type="entry name" value="ABC_transporter-like_ATP-bd"/>
</dbReference>
<evidence type="ECO:0000256" key="4">
    <source>
        <dbReference type="ARBA" id="ARBA00022840"/>
    </source>
</evidence>